<keyword evidence="2" id="KW-1185">Reference proteome</keyword>
<evidence type="ECO:0000313" key="1">
    <source>
        <dbReference type="EMBL" id="KAI3707424.1"/>
    </source>
</evidence>
<comment type="caution">
    <text evidence="1">The sequence shown here is derived from an EMBL/GenBank/DDBJ whole genome shotgun (WGS) entry which is preliminary data.</text>
</comment>
<sequence length="100" mass="11459">MDNKSSICLENFRFKCLVEKEMSLNSLRLTPAASLKKLSSNVGLLFSSSHTAEWEKTCKPISSNMERYRSEGEQVEGEQRKGKRKLIPSEDGIKIRKHTR</sequence>
<accession>A0ACB9ACS2</accession>
<gene>
    <name evidence="1" type="ORF">L6452_25929</name>
</gene>
<evidence type="ECO:0000313" key="2">
    <source>
        <dbReference type="Proteomes" id="UP001055879"/>
    </source>
</evidence>
<protein>
    <submittedName>
        <fullName evidence="1">Uncharacterized protein</fullName>
    </submittedName>
</protein>
<dbReference type="EMBL" id="CM042054">
    <property type="protein sequence ID" value="KAI3707424.1"/>
    <property type="molecule type" value="Genomic_DNA"/>
</dbReference>
<reference evidence="1 2" key="2">
    <citation type="journal article" date="2022" name="Mol. Ecol. Resour.">
        <title>The genomes of chicory, endive, great burdock and yacon provide insights into Asteraceae paleo-polyploidization history and plant inulin production.</title>
        <authorList>
            <person name="Fan W."/>
            <person name="Wang S."/>
            <person name="Wang H."/>
            <person name="Wang A."/>
            <person name="Jiang F."/>
            <person name="Liu H."/>
            <person name="Zhao H."/>
            <person name="Xu D."/>
            <person name="Zhang Y."/>
        </authorList>
    </citation>
    <scope>NUCLEOTIDE SEQUENCE [LARGE SCALE GENOMIC DNA]</scope>
    <source>
        <strain evidence="2">cv. Niubang</strain>
    </source>
</reference>
<name>A0ACB9ACS2_ARCLA</name>
<dbReference type="Proteomes" id="UP001055879">
    <property type="component" value="Linkage Group LG08"/>
</dbReference>
<proteinExistence type="predicted"/>
<reference evidence="2" key="1">
    <citation type="journal article" date="2022" name="Mol. Ecol. Resour.">
        <title>The genomes of chicory, endive, great burdock and yacon provide insights into Asteraceae palaeo-polyploidization history and plant inulin production.</title>
        <authorList>
            <person name="Fan W."/>
            <person name="Wang S."/>
            <person name="Wang H."/>
            <person name="Wang A."/>
            <person name="Jiang F."/>
            <person name="Liu H."/>
            <person name="Zhao H."/>
            <person name="Xu D."/>
            <person name="Zhang Y."/>
        </authorList>
    </citation>
    <scope>NUCLEOTIDE SEQUENCE [LARGE SCALE GENOMIC DNA]</scope>
    <source>
        <strain evidence="2">cv. Niubang</strain>
    </source>
</reference>
<organism evidence="1 2">
    <name type="scientific">Arctium lappa</name>
    <name type="common">Greater burdock</name>
    <name type="synonym">Lappa major</name>
    <dbReference type="NCBI Taxonomy" id="4217"/>
    <lineage>
        <taxon>Eukaryota</taxon>
        <taxon>Viridiplantae</taxon>
        <taxon>Streptophyta</taxon>
        <taxon>Embryophyta</taxon>
        <taxon>Tracheophyta</taxon>
        <taxon>Spermatophyta</taxon>
        <taxon>Magnoliopsida</taxon>
        <taxon>eudicotyledons</taxon>
        <taxon>Gunneridae</taxon>
        <taxon>Pentapetalae</taxon>
        <taxon>asterids</taxon>
        <taxon>campanulids</taxon>
        <taxon>Asterales</taxon>
        <taxon>Asteraceae</taxon>
        <taxon>Carduoideae</taxon>
        <taxon>Cardueae</taxon>
        <taxon>Arctiinae</taxon>
        <taxon>Arctium</taxon>
    </lineage>
</organism>